<dbReference type="EMBL" id="LUGM01000005">
    <property type="protein sequence ID" value="KYH12970.1"/>
    <property type="molecule type" value="Genomic_DNA"/>
</dbReference>
<feature type="transmembrane region" description="Helical" evidence="1">
    <location>
        <begin position="230"/>
        <end position="255"/>
    </location>
</feature>
<feature type="transmembrane region" description="Helical" evidence="1">
    <location>
        <begin position="12"/>
        <end position="33"/>
    </location>
</feature>
<keyword evidence="1" id="KW-0472">Membrane</keyword>
<comment type="caution">
    <text evidence="3">The sequence shown here is derived from an EMBL/GenBank/DDBJ whole genome shotgun (WGS) entry which is preliminary data.</text>
</comment>
<feature type="transmembrane region" description="Helical" evidence="1">
    <location>
        <begin position="367"/>
        <end position="386"/>
    </location>
</feature>
<reference evidence="3 4" key="1">
    <citation type="submission" date="2016-02" db="EMBL/GenBank/DDBJ databases">
        <title>Draft genome sequence of hydrocarbon degrading Staphylococcus saprophyticus Strain CNV2, isolated from crude-oil contaminated soil from Noonmati Oil Refinery, Guwahati, Assam, India.</title>
        <authorList>
            <person name="Mukherjee A."/>
            <person name="Chettri B."/>
            <person name="Langpoklakpam J."/>
            <person name="Singh A.K."/>
            <person name="Chattopadhyay D.J."/>
        </authorList>
    </citation>
    <scope>NUCLEOTIDE SEQUENCE [LARGE SCALE GENOMIC DNA]</scope>
    <source>
        <strain evidence="3 4">CNV2</strain>
    </source>
</reference>
<dbReference type="AlphaFoldDB" id="A0A151A1D8"/>
<protein>
    <recommendedName>
        <fullName evidence="2">YdbS-like PH domain-containing protein</fullName>
    </recommendedName>
</protein>
<accession>A0A151A1D8</accession>
<evidence type="ECO:0000256" key="1">
    <source>
        <dbReference type="SAM" id="Phobius"/>
    </source>
</evidence>
<gene>
    <name evidence="3" type="ORF">A0131_11615</name>
</gene>
<keyword evidence="1" id="KW-0812">Transmembrane</keyword>
<organism evidence="3 4">
    <name type="scientific">Staphylococcus kloosii</name>
    <dbReference type="NCBI Taxonomy" id="29384"/>
    <lineage>
        <taxon>Bacteria</taxon>
        <taxon>Bacillati</taxon>
        <taxon>Bacillota</taxon>
        <taxon>Bacilli</taxon>
        <taxon>Bacillales</taxon>
        <taxon>Staphylococcaceae</taxon>
        <taxon>Staphylococcus</taxon>
    </lineage>
</organism>
<dbReference type="Pfam" id="PF03703">
    <property type="entry name" value="bPH_2"/>
    <property type="match status" value="2"/>
</dbReference>
<name>A0A151A1D8_9STAP</name>
<evidence type="ECO:0000259" key="2">
    <source>
        <dbReference type="Pfam" id="PF03703"/>
    </source>
</evidence>
<evidence type="ECO:0000313" key="3">
    <source>
        <dbReference type="EMBL" id="KYH12970.1"/>
    </source>
</evidence>
<dbReference type="PIRSF" id="PIRSF026631">
    <property type="entry name" value="UCP026631"/>
    <property type="match status" value="1"/>
</dbReference>
<feature type="domain" description="YdbS-like PH" evidence="2">
    <location>
        <begin position="257"/>
        <end position="329"/>
    </location>
</feature>
<evidence type="ECO:0000313" key="4">
    <source>
        <dbReference type="Proteomes" id="UP000075418"/>
    </source>
</evidence>
<feature type="transmembrane region" description="Helical" evidence="1">
    <location>
        <begin position="45"/>
        <end position="65"/>
    </location>
</feature>
<feature type="domain" description="YdbS-like PH" evidence="2">
    <location>
        <begin position="68"/>
        <end position="137"/>
    </location>
</feature>
<keyword evidence="1" id="KW-1133">Transmembrane helix</keyword>
<sequence length="497" mass="56984">MYNPQKLHPISYISGIINVIKQNFIFVIIFLIFNLKDFEFTNFYSYIYPGIVTLIFVVSFIIHIVKVYKTRYWIEEDHFILTTGVFTKQRIELNIRRIQSVDTAQGIVNQLVGGVVLLIKTPSDGIELDTVSKKQSQLIQQAIKQLQLDLADDVVYDEALQNNEAHNVDNSNTATQQLYKLNFKNLLLMGMTSGAIGIAFAAVMPIFGSISDLLPWKALDSKIEHLTHAVLVTVIIIVSVILLISYIVGTIITIVRYFNYTLTRENNQLNISYGLFKVQNITVPTDRVQAVIENQSFLRKIFGFTAIYFVITSDMDVNLEDDNVSGKVMVLPFVKRKEAFSIIKGLVPYYEFNEARKGMPLRSFHRYFIKEFFVLLVIGIIATYFWSAWALVIVSVVLLLFIINGILNVKYAGHKVDKDELVVHNVSIFGMKNSYFKRDKILGMENIQTPFLKRSNLTTFKYVIAKAAGMQKIGLKYENTKNVNSLKQWYLRGERHE</sequence>
<dbReference type="Proteomes" id="UP000075418">
    <property type="component" value="Unassembled WGS sequence"/>
</dbReference>
<proteinExistence type="predicted"/>
<feature type="transmembrane region" description="Helical" evidence="1">
    <location>
        <begin position="186"/>
        <end position="210"/>
    </location>
</feature>
<dbReference type="InterPro" id="IPR014529">
    <property type="entry name" value="UCP026631"/>
</dbReference>
<dbReference type="RefSeq" id="WP_061855671.1">
    <property type="nucleotide sequence ID" value="NZ_LUGM01000005.1"/>
</dbReference>
<feature type="transmembrane region" description="Helical" evidence="1">
    <location>
        <begin position="392"/>
        <end position="409"/>
    </location>
</feature>
<dbReference type="PANTHER" id="PTHR34473">
    <property type="entry name" value="UPF0699 TRANSMEMBRANE PROTEIN YDBS"/>
    <property type="match status" value="1"/>
</dbReference>
<dbReference type="PANTHER" id="PTHR34473:SF2">
    <property type="entry name" value="UPF0699 TRANSMEMBRANE PROTEIN YDBT"/>
    <property type="match status" value="1"/>
</dbReference>
<dbReference type="InterPro" id="IPR005182">
    <property type="entry name" value="YdbS-like_PH"/>
</dbReference>